<proteinExistence type="predicted"/>
<dbReference type="EMBL" id="MNTG01000001">
    <property type="protein sequence ID" value="OLA39419.1"/>
    <property type="molecule type" value="Genomic_DNA"/>
</dbReference>
<dbReference type="Proteomes" id="UP000186777">
    <property type="component" value="Unassembled WGS sequence"/>
</dbReference>
<dbReference type="RefSeq" id="WP_418853011.1">
    <property type="nucleotide sequence ID" value="NZ_DBFZDS010000182.1"/>
</dbReference>
<evidence type="ECO:0000313" key="2">
    <source>
        <dbReference type="EMBL" id="OLA39419.1"/>
    </source>
</evidence>
<evidence type="ECO:0000256" key="1">
    <source>
        <dbReference type="SAM" id="Phobius"/>
    </source>
</evidence>
<gene>
    <name evidence="2" type="ORF">BHW43_00555</name>
</gene>
<keyword evidence="1" id="KW-0812">Transmembrane</keyword>
<accession>A0A1Q6RAP1</accession>
<name>A0A1Q6RAP1_9FIRM</name>
<keyword evidence="1" id="KW-0472">Membrane</keyword>
<feature type="transmembrane region" description="Helical" evidence="1">
    <location>
        <begin position="7"/>
        <end position="26"/>
    </location>
</feature>
<feature type="transmembrane region" description="Helical" evidence="1">
    <location>
        <begin position="38"/>
        <end position="57"/>
    </location>
</feature>
<organism evidence="2 3">
    <name type="scientific">Phascolarctobacterium succinatutens</name>
    <dbReference type="NCBI Taxonomy" id="626940"/>
    <lineage>
        <taxon>Bacteria</taxon>
        <taxon>Bacillati</taxon>
        <taxon>Bacillota</taxon>
        <taxon>Negativicutes</taxon>
        <taxon>Acidaminococcales</taxon>
        <taxon>Acidaminococcaceae</taxon>
        <taxon>Phascolarctobacterium</taxon>
    </lineage>
</organism>
<dbReference type="STRING" id="626940.BHW43_00555"/>
<evidence type="ECO:0000313" key="3">
    <source>
        <dbReference type="Proteomes" id="UP000186777"/>
    </source>
</evidence>
<sequence length="76" mass="8592">MLEALATVSSLAFMAVIDFLLAYFGGDWLDRHLETGDHTMRGICIGLAIVSLVMTYYNLIQRSVLSRDTEHKKDEK</sequence>
<protein>
    <recommendedName>
        <fullName evidence="4">AtpZ/AtpI family protein</fullName>
    </recommendedName>
</protein>
<evidence type="ECO:0008006" key="4">
    <source>
        <dbReference type="Google" id="ProtNLM"/>
    </source>
</evidence>
<reference evidence="2 3" key="1">
    <citation type="journal article" date="2016" name="Nat. Biotechnol.">
        <title>Measurement of bacterial replication rates in microbial communities.</title>
        <authorList>
            <person name="Brown C.T."/>
            <person name="Olm M.R."/>
            <person name="Thomas B.C."/>
            <person name="Banfield J.F."/>
        </authorList>
    </citation>
    <scope>NUCLEOTIDE SEQUENCE [LARGE SCALE GENOMIC DNA]</scope>
    <source>
        <strain evidence="2">46_33</strain>
    </source>
</reference>
<comment type="caution">
    <text evidence="2">The sequence shown here is derived from an EMBL/GenBank/DDBJ whole genome shotgun (WGS) entry which is preliminary data.</text>
</comment>
<dbReference type="AlphaFoldDB" id="A0A1Q6RAP1"/>
<keyword evidence="1" id="KW-1133">Transmembrane helix</keyword>